<proteinExistence type="predicted"/>
<evidence type="ECO:0000256" key="1">
    <source>
        <dbReference type="SAM" id="Phobius"/>
    </source>
</evidence>
<name>A0A1Q6DXF2_METT1</name>
<feature type="transmembrane region" description="Helical" evidence="1">
    <location>
        <begin position="72"/>
        <end position="90"/>
    </location>
</feature>
<dbReference type="InParanoid" id="A0A1Q6DXF2"/>
<feature type="transmembrane region" description="Helical" evidence="1">
    <location>
        <begin position="96"/>
        <end position="113"/>
    </location>
</feature>
<feature type="transmembrane region" description="Helical" evidence="1">
    <location>
        <begin position="37"/>
        <end position="56"/>
    </location>
</feature>
<keyword evidence="1" id="KW-1133">Transmembrane helix</keyword>
<feature type="transmembrane region" description="Helical" evidence="1">
    <location>
        <begin position="12"/>
        <end position="31"/>
    </location>
</feature>
<evidence type="ECO:0000313" key="3">
    <source>
        <dbReference type="Proteomes" id="UP000185744"/>
    </source>
</evidence>
<gene>
    <name evidence="2" type="ORF">BTN85_1524</name>
</gene>
<evidence type="ECO:0000313" key="2">
    <source>
        <dbReference type="EMBL" id="OKY79018.1"/>
    </source>
</evidence>
<dbReference type="EMBL" id="MSDW01000001">
    <property type="protein sequence ID" value="OKY79018.1"/>
    <property type="molecule type" value="Genomic_DNA"/>
</dbReference>
<comment type="caution">
    <text evidence="2">The sequence shown here is derived from an EMBL/GenBank/DDBJ whole genome shotgun (WGS) entry which is preliminary data.</text>
</comment>
<dbReference type="STRING" id="1903181.BTN85_1524"/>
<organism evidence="2 3">
    <name type="scientific">Methanohalarchaeum thermophilum</name>
    <dbReference type="NCBI Taxonomy" id="1903181"/>
    <lineage>
        <taxon>Archaea</taxon>
        <taxon>Methanobacteriati</taxon>
        <taxon>Methanobacteriota</taxon>
        <taxon>Methanonatronarchaeia</taxon>
        <taxon>Methanonatronarchaeales</taxon>
        <taxon>Methanonatronarchaeaceae</taxon>
        <taxon>Candidatus Methanohalarchaeum</taxon>
    </lineage>
</organism>
<dbReference type="AlphaFoldDB" id="A0A1Q6DXF2"/>
<keyword evidence="3" id="KW-1185">Reference proteome</keyword>
<keyword evidence="1" id="KW-0812">Transmembrane</keyword>
<accession>A0A1Q6DXF2</accession>
<sequence>MEFNNKRLKITTLTGALLGIFCIIGVGLRLGFKGNEWYLFGMWYNRVVMGITIGFAENWKIIPGKENQTKNAIIRGLILGTIITSAILFSTNFKDIPSWGAGLAYGIIIDLIATKKT</sequence>
<reference evidence="2" key="1">
    <citation type="submission" date="2016-12" db="EMBL/GenBank/DDBJ databases">
        <title>Discovery of methanogenic haloarchaea.</title>
        <authorList>
            <person name="Sorokin D.Y."/>
            <person name="Makarova K.S."/>
            <person name="Abbas B."/>
            <person name="Ferrer M."/>
            <person name="Golyshin P.N."/>
        </authorList>
    </citation>
    <scope>NUCLEOTIDE SEQUENCE [LARGE SCALE GENOMIC DNA]</scope>
    <source>
        <strain evidence="2">HMET1</strain>
    </source>
</reference>
<protein>
    <submittedName>
        <fullName evidence="2">Membrane protein</fullName>
    </submittedName>
</protein>
<keyword evidence="1" id="KW-0472">Membrane</keyword>
<dbReference type="Proteomes" id="UP000185744">
    <property type="component" value="Unassembled WGS sequence"/>
</dbReference>